<keyword evidence="3" id="KW-1185">Reference proteome</keyword>
<dbReference type="AlphaFoldDB" id="A0A640UNI5"/>
<dbReference type="Proteomes" id="UP000431826">
    <property type="component" value="Unassembled WGS sequence"/>
</dbReference>
<keyword evidence="1" id="KW-1133">Transmembrane helix</keyword>
<keyword evidence="1" id="KW-0472">Membrane</keyword>
<protein>
    <submittedName>
        <fullName evidence="2">Uncharacterized protein</fullName>
    </submittedName>
</protein>
<accession>A0A640UNI5</accession>
<name>A0A640UNI5_9ACTN</name>
<comment type="caution">
    <text evidence="2">The sequence shown here is derived from an EMBL/GenBank/DDBJ whole genome shotgun (WGS) entry which is preliminary data.</text>
</comment>
<dbReference type="EMBL" id="BLIR01000001">
    <property type="protein sequence ID" value="GFE35855.1"/>
    <property type="molecule type" value="Genomic_DNA"/>
</dbReference>
<keyword evidence="1" id="KW-0812">Transmembrane</keyword>
<sequence length="68" mass="7499">MESEVDGIRLGALTILPGGYDRFPQELELLPLHFRKGLFCLAAPFLLLAASLFFFALLSGRLRKSFGG</sequence>
<reference evidence="2 3" key="1">
    <citation type="submission" date="2019-12" db="EMBL/GenBank/DDBJ databases">
        <title>Whole genome shotgun sequence of Streptomyces tubercidicus NBRC 13090.</title>
        <authorList>
            <person name="Ichikawa N."/>
            <person name="Kimura A."/>
            <person name="Kitahashi Y."/>
            <person name="Komaki H."/>
            <person name="Tamura T."/>
        </authorList>
    </citation>
    <scope>NUCLEOTIDE SEQUENCE [LARGE SCALE GENOMIC DNA]</scope>
    <source>
        <strain evidence="2 3">NBRC 13090</strain>
    </source>
</reference>
<feature type="transmembrane region" description="Helical" evidence="1">
    <location>
        <begin position="36"/>
        <end position="58"/>
    </location>
</feature>
<evidence type="ECO:0000313" key="3">
    <source>
        <dbReference type="Proteomes" id="UP000431826"/>
    </source>
</evidence>
<gene>
    <name evidence="2" type="ORF">Stube_05280</name>
</gene>
<evidence type="ECO:0000256" key="1">
    <source>
        <dbReference type="SAM" id="Phobius"/>
    </source>
</evidence>
<organism evidence="2 3">
    <name type="scientific">Streptomyces tubercidicus</name>
    <dbReference type="NCBI Taxonomy" id="47759"/>
    <lineage>
        <taxon>Bacteria</taxon>
        <taxon>Bacillati</taxon>
        <taxon>Actinomycetota</taxon>
        <taxon>Actinomycetes</taxon>
        <taxon>Kitasatosporales</taxon>
        <taxon>Streptomycetaceae</taxon>
        <taxon>Streptomyces</taxon>
    </lineage>
</organism>
<proteinExistence type="predicted"/>
<evidence type="ECO:0000313" key="2">
    <source>
        <dbReference type="EMBL" id="GFE35855.1"/>
    </source>
</evidence>